<dbReference type="VEuPathDB" id="FungiDB:BD410DRAFT_867774"/>
<dbReference type="AlphaFoldDB" id="A0A4Y7Q1Z1"/>
<evidence type="ECO:0000313" key="1">
    <source>
        <dbReference type="EMBL" id="TDL21306.1"/>
    </source>
</evidence>
<reference evidence="1 2" key="1">
    <citation type="submission" date="2018-06" db="EMBL/GenBank/DDBJ databases">
        <title>A transcriptomic atlas of mushroom development highlights an independent origin of complex multicellularity.</title>
        <authorList>
            <consortium name="DOE Joint Genome Institute"/>
            <person name="Krizsan K."/>
            <person name="Almasi E."/>
            <person name="Merenyi Z."/>
            <person name="Sahu N."/>
            <person name="Viragh M."/>
            <person name="Koszo T."/>
            <person name="Mondo S."/>
            <person name="Kiss B."/>
            <person name="Balint B."/>
            <person name="Kues U."/>
            <person name="Barry K."/>
            <person name="Hegedus J.C."/>
            <person name="Henrissat B."/>
            <person name="Johnson J."/>
            <person name="Lipzen A."/>
            <person name="Ohm R."/>
            <person name="Nagy I."/>
            <person name="Pangilinan J."/>
            <person name="Yan J."/>
            <person name="Xiong Y."/>
            <person name="Grigoriev I.V."/>
            <person name="Hibbett D.S."/>
            <person name="Nagy L.G."/>
        </authorList>
    </citation>
    <scope>NUCLEOTIDE SEQUENCE [LARGE SCALE GENOMIC DNA]</scope>
    <source>
        <strain evidence="1 2">SZMC22713</strain>
    </source>
</reference>
<proteinExistence type="predicted"/>
<name>A0A4Y7Q1Z1_9AGAM</name>
<organism evidence="1 2">
    <name type="scientific">Rickenella mellea</name>
    <dbReference type="NCBI Taxonomy" id="50990"/>
    <lineage>
        <taxon>Eukaryota</taxon>
        <taxon>Fungi</taxon>
        <taxon>Dikarya</taxon>
        <taxon>Basidiomycota</taxon>
        <taxon>Agaricomycotina</taxon>
        <taxon>Agaricomycetes</taxon>
        <taxon>Hymenochaetales</taxon>
        <taxon>Rickenellaceae</taxon>
        <taxon>Rickenella</taxon>
    </lineage>
</organism>
<keyword evidence="2" id="KW-1185">Reference proteome</keyword>
<sequence length="109" mass="11883">MTKCAIGSQRWTLLASPSRMLWAIGSTTGDTDTTTQNRFSASDMAGYRRGYRRLDASDTEATLPREQFGAVTLPVTRTAQRVSNNKSAGAPIRDLGTRVSAYAFTTVMD</sequence>
<evidence type="ECO:0000313" key="2">
    <source>
        <dbReference type="Proteomes" id="UP000294933"/>
    </source>
</evidence>
<accession>A0A4Y7Q1Z1</accession>
<protein>
    <submittedName>
        <fullName evidence="1">Uncharacterized protein</fullName>
    </submittedName>
</protein>
<dbReference type="Proteomes" id="UP000294933">
    <property type="component" value="Unassembled WGS sequence"/>
</dbReference>
<dbReference type="EMBL" id="ML170181">
    <property type="protein sequence ID" value="TDL21306.1"/>
    <property type="molecule type" value="Genomic_DNA"/>
</dbReference>
<gene>
    <name evidence="1" type="ORF">BD410DRAFT_867774</name>
</gene>